<evidence type="ECO:0000313" key="4">
    <source>
        <dbReference type="Proteomes" id="UP000006727"/>
    </source>
</evidence>
<dbReference type="RefSeq" id="XP_024373910.1">
    <property type="nucleotide sequence ID" value="XM_024518142.2"/>
</dbReference>
<organism evidence="3 4">
    <name type="scientific">Physcomitrium patens</name>
    <name type="common">Spreading-leaved earth moss</name>
    <name type="synonym">Physcomitrella patens</name>
    <dbReference type="NCBI Taxonomy" id="3218"/>
    <lineage>
        <taxon>Eukaryota</taxon>
        <taxon>Viridiplantae</taxon>
        <taxon>Streptophyta</taxon>
        <taxon>Embryophyta</taxon>
        <taxon>Bryophyta</taxon>
        <taxon>Bryophytina</taxon>
        <taxon>Bryopsida</taxon>
        <taxon>Funariidae</taxon>
        <taxon>Funariales</taxon>
        <taxon>Funariaceae</taxon>
        <taxon>Physcomitrium</taxon>
    </lineage>
</organism>
<dbReference type="InterPro" id="IPR001810">
    <property type="entry name" value="F-box_dom"/>
</dbReference>
<proteinExistence type="predicted"/>
<dbReference type="InParanoid" id="A0A7I4DVN0"/>
<reference evidence="3" key="3">
    <citation type="submission" date="2020-12" db="UniProtKB">
        <authorList>
            <consortium name="EnsemblPlants"/>
        </authorList>
    </citation>
    <scope>IDENTIFICATION</scope>
</reference>
<dbReference type="Gene3D" id="3.80.10.10">
    <property type="entry name" value="Ribonuclease Inhibitor"/>
    <property type="match status" value="1"/>
</dbReference>
<dbReference type="EnsemblPlants" id="Pp3c4_15950V3.4">
    <property type="protein sequence ID" value="Pp3c4_15950V3.4"/>
    <property type="gene ID" value="Pp3c4_15950"/>
</dbReference>
<dbReference type="FunCoup" id="A0A7I4DVN0">
    <property type="interactions" value="962"/>
</dbReference>
<feature type="compositionally biased region" description="Low complexity" evidence="1">
    <location>
        <begin position="81"/>
        <end position="97"/>
    </location>
</feature>
<dbReference type="InterPro" id="IPR044809">
    <property type="entry name" value="AUF1-like"/>
</dbReference>
<accession>A0A7I4DVN0</accession>
<feature type="domain" description="F-box" evidence="2">
    <location>
        <begin position="23"/>
        <end position="64"/>
    </location>
</feature>
<dbReference type="PANTHER" id="PTHR31215">
    <property type="entry name" value="OS05G0510400 PROTEIN-RELATED"/>
    <property type="match status" value="1"/>
</dbReference>
<keyword evidence="4" id="KW-1185">Reference proteome</keyword>
<dbReference type="Proteomes" id="UP000006727">
    <property type="component" value="Chromosome 4"/>
</dbReference>
<dbReference type="EMBL" id="ABEU02000004">
    <property type="status" value="NOT_ANNOTATED_CDS"/>
    <property type="molecule type" value="Genomic_DNA"/>
</dbReference>
<name>A0A7I4DVN0_PHYPA</name>
<dbReference type="GeneID" id="112281524"/>
<dbReference type="SUPFAM" id="SSF52047">
    <property type="entry name" value="RNI-like"/>
    <property type="match status" value="1"/>
</dbReference>
<feature type="compositionally biased region" description="Polar residues" evidence="1">
    <location>
        <begin position="152"/>
        <end position="164"/>
    </location>
</feature>
<evidence type="ECO:0000259" key="2">
    <source>
        <dbReference type="SMART" id="SM00256"/>
    </source>
</evidence>
<feature type="region of interest" description="Disordered" evidence="1">
    <location>
        <begin position="81"/>
        <end position="177"/>
    </location>
</feature>
<feature type="compositionally biased region" description="Basic and acidic residues" evidence="1">
    <location>
        <begin position="133"/>
        <end position="151"/>
    </location>
</feature>
<reference evidence="3 4" key="1">
    <citation type="journal article" date="2008" name="Science">
        <title>The Physcomitrella genome reveals evolutionary insights into the conquest of land by plants.</title>
        <authorList>
            <person name="Rensing S."/>
            <person name="Lang D."/>
            <person name="Zimmer A."/>
            <person name="Terry A."/>
            <person name="Salamov A."/>
            <person name="Shapiro H."/>
            <person name="Nishiyama T."/>
            <person name="Perroud P.-F."/>
            <person name="Lindquist E."/>
            <person name="Kamisugi Y."/>
            <person name="Tanahashi T."/>
            <person name="Sakakibara K."/>
            <person name="Fujita T."/>
            <person name="Oishi K."/>
            <person name="Shin-I T."/>
            <person name="Kuroki Y."/>
            <person name="Toyoda A."/>
            <person name="Suzuki Y."/>
            <person name="Hashimoto A."/>
            <person name="Yamaguchi K."/>
            <person name="Sugano A."/>
            <person name="Kohara Y."/>
            <person name="Fujiyama A."/>
            <person name="Anterola A."/>
            <person name="Aoki S."/>
            <person name="Ashton N."/>
            <person name="Barbazuk W.B."/>
            <person name="Barker E."/>
            <person name="Bennetzen J."/>
            <person name="Bezanilla M."/>
            <person name="Blankenship R."/>
            <person name="Cho S.H."/>
            <person name="Dutcher S."/>
            <person name="Estelle M."/>
            <person name="Fawcett J.A."/>
            <person name="Gundlach H."/>
            <person name="Hanada K."/>
            <person name="Heyl A."/>
            <person name="Hicks K.A."/>
            <person name="Hugh J."/>
            <person name="Lohr M."/>
            <person name="Mayer K."/>
            <person name="Melkozernov A."/>
            <person name="Murata T."/>
            <person name="Nelson D."/>
            <person name="Pils B."/>
            <person name="Prigge M."/>
            <person name="Reiss B."/>
            <person name="Renner T."/>
            <person name="Rombauts S."/>
            <person name="Rushton P."/>
            <person name="Sanderfoot A."/>
            <person name="Schween G."/>
            <person name="Shiu S.-H."/>
            <person name="Stueber K."/>
            <person name="Theodoulou F.L."/>
            <person name="Tu H."/>
            <person name="Van de Peer Y."/>
            <person name="Verrier P.J."/>
            <person name="Waters E."/>
            <person name="Wood A."/>
            <person name="Yang L."/>
            <person name="Cove D."/>
            <person name="Cuming A."/>
            <person name="Hasebe M."/>
            <person name="Lucas S."/>
            <person name="Mishler D.B."/>
            <person name="Reski R."/>
            <person name="Grigoriev I."/>
            <person name="Quatrano R.S."/>
            <person name="Boore J.L."/>
        </authorList>
    </citation>
    <scope>NUCLEOTIDE SEQUENCE [LARGE SCALE GENOMIC DNA]</scope>
    <source>
        <strain evidence="3 4">cv. Gransden 2004</strain>
    </source>
</reference>
<evidence type="ECO:0000313" key="3">
    <source>
        <dbReference type="EnsemblPlants" id="Pp3c4_15950V3.4"/>
    </source>
</evidence>
<sequence length="575" mass="63847">MRTCSEHKMQVSVTDNTPKLHEFPESIIDEIFNKLENAKYIATARCVCKCFNEASKRIRSVRFICLDKYHESIRYGLRLSSPKISQSSPSARAQASRGKQVVTQAINSDVEGLDSGGKHEPSTSTTGGTQIQHLERKPSVDRIEGDSHSISKGESSTAVAETTQSFSSDEEGSSSDDERPVFIFRNVVERFLEKQKLVQLRLEIEGKLQSKYVSEAERRRTDFWLSDPMHLTRWVPNVKDTLQHLCIVDYGQQAIMRRSSILEILSKNCKKLKTLDLRNMFIDSSGLEDMPALTSITLRCVKVTGDTLQLINARMRNLVILALSGVFGVVEGTLDIPSLKVLCLGLSTVAKDISMNLPSLSKLQLKMLCPEKLTISATTLQFLAFNLEVGENAVIEFDDLRDLQELLYGASSFDTLTKLVAMNPSLNKLFLDIPCMTLGGDGKWLGVLPGVPLFLPNFKQLLLCERLGVLNIGPGLWHSMEVNLETMLAVKNWPSFKRLILHMIPGNLDACTAILRTLLKPTLTSLELYIHTSSPVSYDAIVSQVSGITSNFDRSFSFKPLILRGPALASCSNGG</sequence>
<dbReference type="Gramene" id="Pp3c4_15950V3.4">
    <property type="protein sequence ID" value="Pp3c4_15950V3.4"/>
    <property type="gene ID" value="Pp3c4_15950"/>
</dbReference>
<reference evidence="3 4" key="2">
    <citation type="journal article" date="2018" name="Plant J.">
        <title>The Physcomitrella patens chromosome-scale assembly reveals moss genome structure and evolution.</title>
        <authorList>
            <person name="Lang D."/>
            <person name="Ullrich K.K."/>
            <person name="Murat F."/>
            <person name="Fuchs J."/>
            <person name="Jenkins J."/>
            <person name="Haas F.B."/>
            <person name="Piednoel M."/>
            <person name="Gundlach H."/>
            <person name="Van Bel M."/>
            <person name="Meyberg R."/>
            <person name="Vives C."/>
            <person name="Morata J."/>
            <person name="Symeonidi A."/>
            <person name="Hiss M."/>
            <person name="Muchero W."/>
            <person name="Kamisugi Y."/>
            <person name="Saleh O."/>
            <person name="Blanc G."/>
            <person name="Decker E.L."/>
            <person name="van Gessel N."/>
            <person name="Grimwood J."/>
            <person name="Hayes R.D."/>
            <person name="Graham S.W."/>
            <person name="Gunter L.E."/>
            <person name="McDaniel S.F."/>
            <person name="Hoernstein S.N.W."/>
            <person name="Larsson A."/>
            <person name="Li F.W."/>
            <person name="Perroud P.F."/>
            <person name="Phillips J."/>
            <person name="Ranjan P."/>
            <person name="Rokshar D.S."/>
            <person name="Rothfels C.J."/>
            <person name="Schneider L."/>
            <person name="Shu S."/>
            <person name="Stevenson D.W."/>
            <person name="Thummler F."/>
            <person name="Tillich M."/>
            <person name="Villarreal Aguilar J.C."/>
            <person name="Widiez T."/>
            <person name="Wong G.K."/>
            <person name="Wymore A."/>
            <person name="Zhang Y."/>
            <person name="Zimmer A.D."/>
            <person name="Quatrano R.S."/>
            <person name="Mayer K.F.X."/>
            <person name="Goodstein D."/>
            <person name="Casacuberta J.M."/>
            <person name="Vandepoele K."/>
            <person name="Reski R."/>
            <person name="Cuming A.C."/>
            <person name="Tuskan G.A."/>
            <person name="Maumus F."/>
            <person name="Salse J."/>
            <person name="Schmutz J."/>
            <person name="Rensing S.A."/>
        </authorList>
    </citation>
    <scope>NUCLEOTIDE SEQUENCE [LARGE SCALE GENOMIC DNA]</scope>
    <source>
        <strain evidence="3 4">cv. Gransden 2004</strain>
    </source>
</reference>
<dbReference type="SMART" id="SM00256">
    <property type="entry name" value="FBOX"/>
    <property type="match status" value="1"/>
</dbReference>
<gene>
    <name evidence="3" type="primary">LOC112281524</name>
</gene>
<dbReference type="AlphaFoldDB" id="A0A7I4DVN0"/>
<protein>
    <recommendedName>
        <fullName evidence="2">F-box domain-containing protein</fullName>
    </recommendedName>
</protein>
<evidence type="ECO:0000256" key="1">
    <source>
        <dbReference type="SAM" id="MobiDB-lite"/>
    </source>
</evidence>
<dbReference type="OrthoDB" id="2242903at2759"/>
<dbReference type="InterPro" id="IPR032675">
    <property type="entry name" value="LRR_dom_sf"/>
</dbReference>
<feature type="compositionally biased region" description="Polar residues" evidence="1">
    <location>
        <begin position="122"/>
        <end position="132"/>
    </location>
</feature>
<dbReference type="KEGG" id="ppp:112281524"/>